<keyword evidence="5" id="KW-1185">Reference proteome</keyword>
<dbReference type="InterPro" id="IPR035965">
    <property type="entry name" value="PAS-like_dom_sf"/>
</dbReference>
<sequence length="912" mass="100973">MPIHHYQGLLRYLLQTSQRLSERFAFLRGNWRLVVFWPLAAVVVGIIGWLALLNSLERELASTERHALEEAAILARGYADQLTRTVEAMDHMLLHIRYEWKLNGRHLDLEASRAEGILPSSVYFNVGIVDRDGIGVFNTLGVSENAQLADRPYFFVQQAADKDELYIGEAAEGRSTRRAVVHFSRRLSSADGSFDGVVRLSVAPEYLTASYDEVTLAKHGMMAVVGTDREIRALRVGGTVSDWHNHAIKRVALFGLPARQTLFASAGGSAKAPGPAWFEDGRNRYVGWHQVAGYPLVAVMALDEATTLAPYRSMRENAMARGIQNTAILALFTLIAMALSLRLAWRKHQLQVIQAAYRIATEEGNEGFYIVRPIHAADGRIADFRIIDCNQTGAEFYATTPDRMIGRSVSDLYASDDELRPVAMHCLAQAVQAGIFEDDFHAPRLSKWFHVRAVRSGSMLAVTLQDVTAEREHVQALERKGNEDALTGMPNRHWLSAFLPQALEHASAQGSTVGVLFVDLDGFKVVNDSAGHEAGDELLKAAARRIRLAVRPGDHVVRIGGDEFVVITENLAGKGAAAPIAQRILGAFGENFRITKGIFSVGASIGISVYPDDGMDAKTLLNHADIAMYSAKTAGKHDYRFFDARFYDAIRARHSREAELRHAVDQDQFVMYYQPRVDISTGVTCSMEALVRWAHPNRGIVEPVEFVPLAEESGLIVQLGELVIDKVCAQLAFWLSRGQELVPVSINVSARQFNEARVAERLSEALQRHQVPAHLVEIELTESSMTGDCQEVSEALKAIQAMGINLAVDDFGTGYSSLSQLQRLDFDVLKVDRAFTAELEATREGAVFFNAIITMAHALGMRVVAEGVETMEQVRKLKELQCDEVQGFFISTPLPPSESQPILPKRLFSWVN</sequence>
<dbReference type="PROSITE" id="PS50887">
    <property type="entry name" value="GGDEF"/>
    <property type="match status" value="1"/>
</dbReference>
<dbReference type="OrthoDB" id="9813903at2"/>
<dbReference type="InterPro" id="IPR029787">
    <property type="entry name" value="Nucleotide_cyclase"/>
</dbReference>
<dbReference type="CDD" id="cd01948">
    <property type="entry name" value="EAL"/>
    <property type="match status" value="1"/>
</dbReference>
<dbReference type="InterPro" id="IPR052155">
    <property type="entry name" value="Biofilm_reg_signaling"/>
</dbReference>
<feature type="transmembrane region" description="Helical" evidence="1">
    <location>
        <begin position="35"/>
        <end position="56"/>
    </location>
</feature>
<name>A0A239EW37_9BURK</name>
<dbReference type="Pfam" id="PF00990">
    <property type="entry name" value="GGDEF"/>
    <property type="match status" value="1"/>
</dbReference>
<evidence type="ECO:0000259" key="2">
    <source>
        <dbReference type="PROSITE" id="PS50883"/>
    </source>
</evidence>
<evidence type="ECO:0000259" key="3">
    <source>
        <dbReference type="PROSITE" id="PS50887"/>
    </source>
</evidence>
<dbReference type="Gene3D" id="3.30.450.20">
    <property type="entry name" value="PAS domain"/>
    <property type="match status" value="3"/>
</dbReference>
<dbReference type="InterPro" id="IPR001633">
    <property type="entry name" value="EAL_dom"/>
</dbReference>
<dbReference type="InterPro" id="IPR035919">
    <property type="entry name" value="EAL_sf"/>
</dbReference>
<dbReference type="NCBIfam" id="TIGR00254">
    <property type="entry name" value="GGDEF"/>
    <property type="match status" value="1"/>
</dbReference>
<dbReference type="Gene3D" id="3.20.20.450">
    <property type="entry name" value="EAL domain"/>
    <property type="match status" value="1"/>
</dbReference>
<dbReference type="EMBL" id="FZOT01000003">
    <property type="protein sequence ID" value="SNS48886.1"/>
    <property type="molecule type" value="Genomic_DNA"/>
</dbReference>
<feature type="domain" description="EAL" evidence="2">
    <location>
        <begin position="653"/>
        <end position="907"/>
    </location>
</feature>
<keyword evidence="1" id="KW-1133">Transmembrane helix</keyword>
<proteinExistence type="predicted"/>
<keyword evidence="1" id="KW-0472">Membrane</keyword>
<evidence type="ECO:0000256" key="1">
    <source>
        <dbReference type="SAM" id="Phobius"/>
    </source>
</evidence>
<feature type="domain" description="GGDEF" evidence="3">
    <location>
        <begin position="511"/>
        <end position="644"/>
    </location>
</feature>
<protein>
    <submittedName>
        <fullName evidence="4">Diguanylate cyclase (GGDEF) domain-containing protein</fullName>
    </submittedName>
</protein>
<dbReference type="CDD" id="cd01949">
    <property type="entry name" value="GGDEF"/>
    <property type="match status" value="1"/>
</dbReference>
<feature type="transmembrane region" description="Helical" evidence="1">
    <location>
        <begin position="322"/>
        <end position="345"/>
    </location>
</feature>
<dbReference type="SUPFAM" id="SSF141868">
    <property type="entry name" value="EAL domain-like"/>
    <property type="match status" value="1"/>
</dbReference>
<dbReference type="InterPro" id="IPR000160">
    <property type="entry name" value="GGDEF_dom"/>
</dbReference>
<dbReference type="Proteomes" id="UP000198284">
    <property type="component" value="Unassembled WGS sequence"/>
</dbReference>
<dbReference type="SUPFAM" id="SSF55785">
    <property type="entry name" value="PYP-like sensor domain (PAS domain)"/>
    <property type="match status" value="1"/>
</dbReference>
<dbReference type="InterPro" id="IPR043128">
    <property type="entry name" value="Rev_trsase/Diguanyl_cyclase"/>
</dbReference>
<dbReference type="PANTHER" id="PTHR44757:SF2">
    <property type="entry name" value="BIOFILM ARCHITECTURE MAINTENANCE PROTEIN MBAA"/>
    <property type="match status" value="1"/>
</dbReference>
<dbReference type="Gene3D" id="3.30.70.270">
    <property type="match status" value="1"/>
</dbReference>
<accession>A0A239EW37</accession>
<dbReference type="SUPFAM" id="SSF55073">
    <property type="entry name" value="Nucleotide cyclase"/>
    <property type="match status" value="1"/>
</dbReference>
<dbReference type="CDD" id="cd12915">
    <property type="entry name" value="PDC2_DGC_like"/>
    <property type="match status" value="1"/>
</dbReference>
<reference evidence="4 5" key="1">
    <citation type="submission" date="2017-06" db="EMBL/GenBank/DDBJ databases">
        <authorList>
            <person name="Kim H.J."/>
            <person name="Triplett B.A."/>
        </authorList>
    </citation>
    <scope>NUCLEOTIDE SEQUENCE [LARGE SCALE GENOMIC DNA]</scope>
    <source>
        <strain evidence="4 5">U15</strain>
    </source>
</reference>
<dbReference type="RefSeq" id="WP_089398567.1">
    <property type="nucleotide sequence ID" value="NZ_FZOT01000003.1"/>
</dbReference>
<dbReference type="PANTHER" id="PTHR44757">
    <property type="entry name" value="DIGUANYLATE CYCLASE DGCP"/>
    <property type="match status" value="1"/>
</dbReference>
<dbReference type="CDD" id="cd12914">
    <property type="entry name" value="PDC1_DGC_like"/>
    <property type="match status" value="1"/>
</dbReference>
<keyword evidence="1" id="KW-0812">Transmembrane</keyword>
<dbReference type="SMART" id="SM00267">
    <property type="entry name" value="GGDEF"/>
    <property type="match status" value="1"/>
</dbReference>
<gene>
    <name evidence="4" type="ORF">SAMN06265795_10348</name>
</gene>
<dbReference type="SMART" id="SM00052">
    <property type="entry name" value="EAL"/>
    <property type="match status" value="1"/>
</dbReference>
<evidence type="ECO:0000313" key="5">
    <source>
        <dbReference type="Proteomes" id="UP000198284"/>
    </source>
</evidence>
<dbReference type="Pfam" id="PF00563">
    <property type="entry name" value="EAL"/>
    <property type="match status" value="1"/>
</dbReference>
<evidence type="ECO:0000313" key="4">
    <source>
        <dbReference type="EMBL" id="SNS48886.1"/>
    </source>
</evidence>
<organism evidence="4 5">
    <name type="scientific">Noviherbaspirillum humi</name>
    <dbReference type="NCBI Taxonomy" id="1688639"/>
    <lineage>
        <taxon>Bacteria</taxon>
        <taxon>Pseudomonadati</taxon>
        <taxon>Pseudomonadota</taxon>
        <taxon>Betaproteobacteria</taxon>
        <taxon>Burkholderiales</taxon>
        <taxon>Oxalobacteraceae</taxon>
        <taxon>Noviherbaspirillum</taxon>
    </lineage>
</organism>
<dbReference type="PROSITE" id="PS50883">
    <property type="entry name" value="EAL"/>
    <property type="match status" value="1"/>
</dbReference>
<dbReference type="AlphaFoldDB" id="A0A239EW37"/>